<dbReference type="OrthoDB" id="1682775at2759"/>
<protein>
    <submittedName>
        <fullName evidence="3">Uncharacterized protein</fullName>
    </submittedName>
</protein>
<feature type="region of interest" description="Disordered" evidence="2">
    <location>
        <begin position="62"/>
        <end position="83"/>
    </location>
</feature>
<sequence length="645" mass="72617">MGSGEEEALSDLEDDAPPVIVPSSTKSLKTVLAELDAERQAKKAAEAAKAELIMRFKNYTQDASRQKEEIIKQRDEAQRSKEELAKQLNEALKQRDEFLQQRDDAMRAKDDLSKQRDEANRGRDNSRLEIETAARLLVEGAEKIITRVSPIKSFSAGLPRSSSHTGVAAIAYGYTKRADEIVEELVKQVDSAQKGRAELREQMEQHNYRMAIEVSEMEATIQQLKDENANKTKELEKLQKLALEREGKTIELERDLSAKLVQLSNQIESLDSEAEKGKHRLEALKGAALQLEKLLFKGNEAVASLEDITSPELSANGTSYSPSTYIEPEEILEDCIVKSKDFIERCSKVGVTWREFQETMNKELNYLDGKVTRLVTEKEEISAFLSGALANRHTEVNTSSREYPSESNGQMLVDELKQEEVVRMASALENEVKGLRKEVFELQQSLASARGEVEYLRGAIERQEKELTQKSSMIQRLGQNYRLAEASIESMKLDLSAAQQEISSWKEASVKEAESARASSEEVERCQGEISTLKKQIDHLNQSLEESNSKLQSKEEMTLAAIAARNAAERSLRLADERALELRRRVEELNGQFDALERTGDGGISSSLYNLCWPNQWFRSGLFFPQNNTPTQPSAEMGELFEPLV</sequence>
<feature type="coiled-coil region" evidence="1">
    <location>
        <begin position="418"/>
        <end position="599"/>
    </location>
</feature>
<feature type="region of interest" description="Disordered" evidence="2">
    <location>
        <begin position="95"/>
        <end position="125"/>
    </location>
</feature>
<comment type="caution">
    <text evidence="3">The sequence shown here is derived from an EMBL/GenBank/DDBJ whole genome shotgun (WGS) entry which is preliminary data.</text>
</comment>
<dbReference type="AlphaFoldDB" id="A0A8T2U3D9"/>
<proteinExistence type="predicted"/>
<gene>
    <name evidence="3" type="ORF">KP509_09G092100</name>
</gene>
<dbReference type="PANTHER" id="PTHR34937">
    <property type="entry name" value="OS08G0559800 PROTEIN"/>
    <property type="match status" value="1"/>
</dbReference>
<keyword evidence="1" id="KW-0175">Coiled coil</keyword>
<dbReference type="Gene3D" id="1.10.287.1490">
    <property type="match status" value="1"/>
</dbReference>
<name>A0A8T2U3D9_CERRI</name>
<accession>A0A8T2U3D9</accession>
<dbReference type="EMBL" id="CM035414">
    <property type="protein sequence ID" value="KAH7430297.1"/>
    <property type="molecule type" value="Genomic_DNA"/>
</dbReference>
<organism evidence="3 4">
    <name type="scientific">Ceratopteris richardii</name>
    <name type="common">Triangle waterfern</name>
    <dbReference type="NCBI Taxonomy" id="49495"/>
    <lineage>
        <taxon>Eukaryota</taxon>
        <taxon>Viridiplantae</taxon>
        <taxon>Streptophyta</taxon>
        <taxon>Embryophyta</taxon>
        <taxon>Tracheophyta</taxon>
        <taxon>Polypodiopsida</taxon>
        <taxon>Polypodiidae</taxon>
        <taxon>Polypodiales</taxon>
        <taxon>Pteridineae</taxon>
        <taxon>Pteridaceae</taxon>
        <taxon>Parkerioideae</taxon>
        <taxon>Ceratopteris</taxon>
    </lineage>
</organism>
<dbReference type="PANTHER" id="PTHR34937:SF1">
    <property type="entry name" value="PARAMYOSIN"/>
    <property type="match status" value="1"/>
</dbReference>
<feature type="compositionally biased region" description="Basic and acidic residues" evidence="2">
    <location>
        <begin position="64"/>
        <end position="83"/>
    </location>
</feature>
<dbReference type="OMA" id="THRDMNT"/>
<dbReference type="Proteomes" id="UP000825935">
    <property type="component" value="Chromosome 9"/>
</dbReference>
<evidence type="ECO:0000313" key="3">
    <source>
        <dbReference type="EMBL" id="KAH7430297.1"/>
    </source>
</evidence>
<keyword evidence="4" id="KW-1185">Reference proteome</keyword>
<feature type="region of interest" description="Disordered" evidence="2">
    <location>
        <begin position="1"/>
        <end position="22"/>
    </location>
</feature>
<reference evidence="3" key="1">
    <citation type="submission" date="2021-08" db="EMBL/GenBank/DDBJ databases">
        <title>WGS assembly of Ceratopteris richardii.</title>
        <authorList>
            <person name="Marchant D.B."/>
            <person name="Chen G."/>
            <person name="Jenkins J."/>
            <person name="Shu S."/>
            <person name="Leebens-Mack J."/>
            <person name="Grimwood J."/>
            <person name="Schmutz J."/>
            <person name="Soltis P."/>
            <person name="Soltis D."/>
            <person name="Chen Z.-H."/>
        </authorList>
    </citation>
    <scope>NUCLEOTIDE SEQUENCE</scope>
    <source>
        <strain evidence="3">Whitten #5841</strain>
        <tissue evidence="3">Leaf</tissue>
    </source>
</reference>
<feature type="compositionally biased region" description="Acidic residues" evidence="2">
    <location>
        <begin position="1"/>
        <end position="16"/>
    </location>
</feature>
<evidence type="ECO:0000256" key="2">
    <source>
        <dbReference type="SAM" id="MobiDB-lite"/>
    </source>
</evidence>
<evidence type="ECO:0000256" key="1">
    <source>
        <dbReference type="SAM" id="Coils"/>
    </source>
</evidence>
<dbReference type="InterPro" id="IPR040300">
    <property type="entry name" value="At3g49055-like"/>
</dbReference>
<feature type="coiled-coil region" evidence="1">
    <location>
        <begin position="182"/>
        <end position="287"/>
    </location>
</feature>
<evidence type="ECO:0000313" key="4">
    <source>
        <dbReference type="Proteomes" id="UP000825935"/>
    </source>
</evidence>